<evidence type="ECO:0000313" key="2">
    <source>
        <dbReference type="EMBL" id="KAJ6823809.1"/>
    </source>
</evidence>
<name>A0AAX6G547_IRIPA</name>
<keyword evidence="3" id="KW-1185">Reference proteome</keyword>
<reference evidence="2" key="1">
    <citation type="journal article" date="2023" name="GigaByte">
        <title>Genome assembly of the bearded iris, Iris pallida Lam.</title>
        <authorList>
            <person name="Bruccoleri R.E."/>
            <person name="Oakeley E.J."/>
            <person name="Faust A.M.E."/>
            <person name="Altorfer M."/>
            <person name="Dessus-Babus S."/>
            <person name="Burckhardt D."/>
            <person name="Oertli M."/>
            <person name="Naumann U."/>
            <person name="Petersen F."/>
            <person name="Wong J."/>
        </authorList>
    </citation>
    <scope>NUCLEOTIDE SEQUENCE</scope>
    <source>
        <strain evidence="2">GSM-AAB239-AS_SAM_17_03QT</strain>
    </source>
</reference>
<dbReference type="AlphaFoldDB" id="A0AAX6G547"/>
<dbReference type="EMBL" id="JANAVB010022597">
    <property type="protein sequence ID" value="KAJ6823809.1"/>
    <property type="molecule type" value="Genomic_DNA"/>
</dbReference>
<feature type="signal peptide" evidence="1">
    <location>
        <begin position="1"/>
        <end position="28"/>
    </location>
</feature>
<organism evidence="2 3">
    <name type="scientific">Iris pallida</name>
    <name type="common">Sweet iris</name>
    <dbReference type="NCBI Taxonomy" id="29817"/>
    <lineage>
        <taxon>Eukaryota</taxon>
        <taxon>Viridiplantae</taxon>
        <taxon>Streptophyta</taxon>
        <taxon>Embryophyta</taxon>
        <taxon>Tracheophyta</taxon>
        <taxon>Spermatophyta</taxon>
        <taxon>Magnoliopsida</taxon>
        <taxon>Liliopsida</taxon>
        <taxon>Asparagales</taxon>
        <taxon>Iridaceae</taxon>
        <taxon>Iridoideae</taxon>
        <taxon>Irideae</taxon>
        <taxon>Iris</taxon>
    </lineage>
</organism>
<reference evidence="2" key="2">
    <citation type="submission" date="2023-04" db="EMBL/GenBank/DDBJ databases">
        <authorList>
            <person name="Bruccoleri R.E."/>
            <person name="Oakeley E.J."/>
            <person name="Faust A.-M."/>
            <person name="Dessus-Babus S."/>
            <person name="Altorfer M."/>
            <person name="Burckhardt D."/>
            <person name="Oertli M."/>
            <person name="Naumann U."/>
            <person name="Petersen F."/>
            <person name="Wong J."/>
        </authorList>
    </citation>
    <scope>NUCLEOTIDE SEQUENCE</scope>
    <source>
        <strain evidence="2">GSM-AAB239-AS_SAM_17_03QT</strain>
        <tissue evidence="2">Leaf</tissue>
    </source>
</reference>
<feature type="chain" id="PRO_5043960244" evidence="1">
    <location>
        <begin position="29"/>
        <end position="96"/>
    </location>
</feature>
<keyword evidence="1" id="KW-0732">Signal</keyword>
<protein>
    <submittedName>
        <fullName evidence="2">Anther-specific proline-rich protein APG</fullName>
    </submittedName>
</protein>
<evidence type="ECO:0000256" key="1">
    <source>
        <dbReference type="SAM" id="SignalP"/>
    </source>
</evidence>
<proteinExistence type="predicted"/>
<dbReference type="Proteomes" id="UP001140949">
    <property type="component" value="Unassembled WGS sequence"/>
</dbReference>
<evidence type="ECO:0000313" key="3">
    <source>
        <dbReference type="Proteomes" id="UP001140949"/>
    </source>
</evidence>
<sequence length="96" mass="10741">MFCVQPRVRPRAFVFVSVLYLILSFKSSTTTTHIPCQTLDTTRPKYRESKADPNLLSLDAATVLPCRGTSHCHGHRRCLISSDSATASLDDRTFLL</sequence>
<gene>
    <name evidence="2" type="ORF">M6B38_129085</name>
</gene>
<comment type="caution">
    <text evidence="2">The sequence shown here is derived from an EMBL/GenBank/DDBJ whole genome shotgun (WGS) entry which is preliminary data.</text>
</comment>
<accession>A0AAX6G547</accession>